<name>A0AA37TSV1_9GAMM</name>
<keyword evidence="3" id="KW-1185">Reference proteome</keyword>
<evidence type="ECO:0008006" key="4">
    <source>
        <dbReference type="Google" id="ProtNLM"/>
    </source>
</evidence>
<dbReference type="Proteomes" id="UP001157439">
    <property type="component" value="Unassembled WGS sequence"/>
</dbReference>
<gene>
    <name evidence="2" type="ORF">GCM10007894_15240</name>
</gene>
<feature type="transmembrane region" description="Helical" evidence="1">
    <location>
        <begin position="20"/>
        <end position="44"/>
    </location>
</feature>
<accession>A0AA37TSV1</accession>
<evidence type="ECO:0000256" key="1">
    <source>
        <dbReference type="SAM" id="Phobius"/>
    </source>
</evidence>
<dbReference type="NCBIfam" id="TIGR03949">
    <property type="entry name" value="bact_IIb_cerein"/>
    <property type="match status" value="1"/>
</dbReference>
<evidence type="ECO:0000313" key="3">
    <source>
        <dbReference type="Proteomes" id="UP001157439"/>
    </source>
</evidence>
<dbReference type="RefSeq" id="WP_095496915.1">
    <property type="nucleotide sequence ID" value="NZ_BSPO01000002.1"/>
</dbReference>
<dbReference type="EMBL" id="BSPO01000002">
    <property type="protein sequence ID" value="GLS83547.1"/>
    <property type="molecule type" value="Genomic_DNA"/>
</dbReference>
<organism evidence="2 3">
    <name type="scientific">Paraferrimonas haliotis</name>
    <dbReference type="NCBI Taxonomy" id="2013866"/>
    <lineage>
        <taxon>Bacteria</taxon>
        <taxon>Pseudomonadati</taxon>
        <taxon>Pseudomonadota</taxon>
        <taxon>Gammaproteobacteria</taxon>
        <taxon>Alteromonadales</taxon>
        <taxon>Ferrimonadaceae</taxon>
        <taxon>Paraferrimonas</taxon>
    </lineage>
</organism>
<keyword evidence="1" id="KW-0812">Transmembrane</keyword>
<sequence length="49" mass="5262">MTQLETHQLEQVNGGVAPLIIAALTVDAWAIGFTSGFLVGYLTVQNLME</sequence>
<comment type="caution">
    <text evidence="2">The sequence shown here is derived from an EMBL/GenBank/DDBJ whole genome shotgun (WGS) entry which is preliminary data.</text>
</comment>
<protein>
    <recommendedName>
        <fullName evidence="4">Class IIb bacteriocin, lactobin A/cerein 7B family</fullName>
    </recommendedName>
</protein>
<dbReference type="InterPro" id="IPR023991">
    <property type="entry name" value="Bacteriocin_IIb_lactobn/cerein"/>
</dbReference>
<keyword evidence="1" id="KW-1133">Transmembrane helix</keyword>
<evidence type="ECO:0000313" key="2">
    <source>
        <dbReference type="EMBL" id="GLS83547.1"/>
    </source>
</evidence>
<keyword evidence="1" id="KW-0472">Membrane</keyword>
<proteinExistence type="predicted"/>
<reference evidence="2 3" key="1">
    <citation type="journal article" date="2014" name="Int. J. Syst. Evol. Microbiol.">
        <title>Complete genome sequence of Corynebacterium casei LMG S-19264T (=DSM 44701T), isolated from a smear-ripened cheese.</title>
        <authorList>
            <consortium name="US DOE Joint Genome Institute (JGI-PGF)"/>
            <person name="Walter F."/>
            <person name="Albersmeier A."/>
            <person name="Kalinowski J."/>
            <person name="Ruckert C."/>
        </authorList>
    </citation>
    <scope>NUCLEOTIDE SEQUENCE [LARGE SCALE GENOMIC DNA]</scope>
    <source>
        <strain evidence="2 3">NBRC 112785</strain>
    </source>
</reference>
<dbReference type="AlphaFoldDB" id="A0AA37TSV1"/>